<feature type="compositionally biased region" description="Basic and acidic residues" evidence="9">
    <location>
        <begin position="577"/>
        <end position="591"/>
    </location>
</feature>
<comment type="function">
    <text evidence="1">May be involved in a process influencing telomere capping.</text>
</comment>
<dbReference type="PANTHER" id="PTHR41391">
    <property type="entry name" value="RESTRICTION OF TELOMERE CAPPING PROTEIN 4"/>
    <property type="match status" value="1"/>
</dbReference>
<feature type="compositionally biased region" description="Polar residues" evidence="9">
    <location>
        <begin position="601"/>
        <end position="613"/>
    </location>
</feature>
<organism evidence="11 12">
    <name type="scientific">Mycena metata</name>
    <dbReference type="NCBI Taxonomy" id="1033252"/>
    <lineage>
        <taxon>Eukaryota</taxon>
        <taxon>Fungi</taxon>
        <taxon>Dikarya</taxon>
        <taxon>Basidiomycota</taxon>
        <taxon>Agaricomycotina</taxon>
        <taxon>Agaricomycetes</taxon>
        <taxon>Agaricomycetidae</taxon>
        <taxon>Agaricales</taxon>
        <taxon>Marasmiineae</taxon>
        <taxon>Mycenaceae</taxon>
        <taxon>Mycena</taxon>
    </lineage>
</organism>
<feature type="compositionally biased region" description="Basic residues" evidence="9">
    <location>
        <begin position="565"/>
        <end position="576"/>
    </location>
</feature>
<dbReference type="GO" id="GO:0005634">
    <property type="term" value="C:nucleus"/>
    <property type="evidence" value="ECO:0007669"/>
    <property type="project" value="UniProtKB-SubCell"/>
</dbReference>
<dbReference type="InterPro" id="IPR028094">
    <property type="entry name" value="RTC4_C"/>
</dbReference>
<dbReference type="GO" id="GO:0005737">
    <property type="term" value="C:cytoplasm"/>
    <property type="evidence" value="ECO:0007669"/>
    <property type="project" value="UniProtKB-SubCell"/>
</dbReference>
<name>A0AAD7GXF4_9AGAR</name>
<feature type="compositionally biased region" description="Acidic residues" evidence="9">
    <location>
        <begin position="162"/>
        <end position="171"/>
    </location>
</feature>
<feature type="domain" description="Restriction of telomere capping protein 4 C-terminal" evidence="10">
    <location>
        <begin position="418"/>
        <end position="516"/>
    </location>
</feature>
<keyword evidence="7" id="KW-0539">Nucleus</keyword>
<dbReference type="Proteomes" id="UP001215598">
    <property type="component" value="Unassembled WGS sequence"/>
</dbReference>
<keyword evidence="8" id="KW-0175">Coiled coil</keyword>
<evidence type="ECO:0000256" key="4">
    <source>
        <dbReference type="ARBA" id="ARBA00009461"/>
    </source>
</evidence>
<protein>
    <recommendedName>
        <fullName evidence="5">Restriction of telomere capping protein 4</fullName>
    </recommendedName>
</protein>
<comment type="caution">
    <text evidence="11">The sequence shown here is derived from an EMBL/GenBank/DDBJ whole genome shotgun (WGS) entry which is preliminary data.</text>
</comment>
<evidence type="ECO:0000256" key="7">
    <source>
        <dbReference type="ARBA" id="ARBA00023242"/>
    </source>
</evidence>
<gene>
    <name evidence="11" type="ORF">B0H16DRAFT_1481595</name>
</gene>
<keyword evidence="6" id="KW-0963">Cytoplasm</keyword>
<feature type="coiled-coil region" evidence="8">
    <location>
        <begin position="25"/>
        <end position="52"/>
    </location>
</feature>
<feature type="compositionally biased region" description="Basic residues" evidence="9">
    <location>
        <begin position="148"/>
        <end position="157"/>
    </location>
</feature>
<feature type="region of interest" description="Disordered" evidence="9">
    <location>
        <begin position="110"/>
        <end position="227"/>
    </location>
</feature>
<feature type="region of interest" description="Disordered" evidence="9">
    <location>
        <begin position="538"/>
        <end position="613"/>
    </location>
</feature>
<dbReference type="Pfam" id="PF14474">
    <property type="entry name" value="RTC4"/>
    <property type="match status" value="1"/>
</dbReference>
<keyword evidence="12" id="KW-1185">Reference proteome</keyword>
<comment type="similarity">
    <text evidence="4">Belongs to the RTC4 family.</text>
</comment>
<evidence type="ECO:0000313" key="12">
    <source>
        <dbReference type="Proteomes" id="UP001215598"/>
    </source>
</evidence>
<evidence type="ECO:0000313" key="11">
    <source>
        <dbReference type="EMBL" id="KAJ7707245.1"/>
    </source>
</evidence>
<accession>A0AAD7GXF4</accession>
<dbReference type="AlphaFoldDB" id="A0AAD7GXF4"/>
<reference evidence="11" key="1">
    <citation type="submission" date="2023-03" db="EMBL/GenBank/DDBJ databases">
        <title>Massive genome expansion in bonnet fungi (Mycena s.s.) driven by repeated elements and novel gene families across ecological guilds.</title>
        <authorList>
            <consortium name="Lawrence Berkeley National Laboratory"/>
            <person name="Harder C.B."/>
            <person name="Miyauchi S."/>
            <person name="Viragh M."/>
            <person name="Kuo A."/>
            <person name="Thoen E."/>
            <person name="Andreopoulos B."/>
            <person name="Lu D."/>
            <person name="Skrede I."/>
            <person name="Drula E."/>
            <person name="Henrissat B."/>
            <person name="Morin E."/>
            <person name="Kohler A."/>
            <person name="Barry K."/>
            <person name="LaButti K."/>
            <person name="Morin E."/>
            <person name="Salamov A."/>
            <person name="Lipzen A."/>
            <person name="Mereny Z."/>
            <person name="Hegedus B."/>
            <person name="Baldrian P."/>
            <person name="Stursova M."/>
            <person name="Weitz H."/>
            <person name="Taylor A."/>
            <person name="Grigoriev I.V."/>
            <person name="Nagy L.G."/>
            <person name="Martin F."/>
            <person name="Kauserud H."/>
        </authorList>
    </citation>
    <scope>NUCLEOTIDE SEQUENCE</scope>
    <source>
        <strain evidence="11">CBHHK182m</strain>
    </source>
</reference>
<dbReference type="PANTHER" id="PTHR41391:SF1">
    <property type="entry name" value="RESTRICTION OF TELOMERE CAPPING PROTEIN 4"/>
    <property type="match status" value="1"/>
</dbReference>
<evidence type="ECO:0000256" key="6">
    <source>
        <dbReference type="ARBA" id="ARBA00022490"/>
    </source>
</evidence>
<evidence type="ECO:0000256" key="8">
    <source>
        <dbReference type="SAM" id="Coils"/>
    </source>
</evidence>
<evidence type="ECO:0000259" key="10">
    <source>
        <dbReference type="Pfam" id="PF14474"/>
    </source>
</evidence>
<evidence type="ECO:0000256" key="9">
    <source>
        <dbReference type="SAM" id="MobiDB-lite"/>
    </source>
</evidence>
<evidence type="ECO:0000256" key="2">
    <source>
        <dbReference type="ARBA" id="ARBA00004123"/>
    </source>
</evidence>
<proteinExistence type="inferred from homology"/>
<evidence type="ECO:0000256" key="1">
    <source>
        <dbReference type="ARBA" id="ARBA00002738"/>
    </source>
</evidence>
<sequence length="613" mass="68864">MTVTLLPPAIMPASGKRKVTAAEEIIRLREETKEKDEQLASLIRQLAAMKKKPKSKIPRPEGQAGRSSGYIVRDEMGLADDPDQYNRLFVSHCQRPYLLNMQTRRRKDLQLEGQADLRDRAAKPLKKRKHNSNETETETPNTPEPRSAKRPAKRRVNFRMESDEESCEDNLEPPRNQSKILLQDEGSEDEADVKPYKTTRPFIHFTDEDSDGSDEPSPKVNWPPKNVKPTPMPAYLLQKKSGRVHAAHLCRAKFSLDEIHWALFVSRKAEIPGGARITWHDLPLSCVKCAELLPVEPHPRILGLFIKREKLIGKTGSTAAGLPLIELQICEAITQEKDREQHADSGRRNGWLHEINFETLPERIEGLEDDILQIIKDPDFLEQSAAWRSFLKSIDGKLFHFCRSSSKGEFIYAVYGSRCGYYGPKGAQIINSKLVDALEGDHATNVLFTTLTEVVLMSEDSLDAYGATSNLLDIEDFIFFILAPFTAAFLISADKNVAFEDAVDICDNSCAFGDIFQPEEGFKSLKNQDSEVEEVVSGVEGTKENQDAEAIELTVWLNPEEKPKKTPKSKPPAKPKQKAETKPKQKADAHKPAPRAKATAIESSYGTRSKSRP</sequence>
<comment type="subcellular location">
    <subcellularLocation>
        <location evidence="3">Cytoplasm</location>
    </subcellularLocation>
    <subcellularLocation>
        <location evidence="2">Nucleus</location>
    </subcellularLocation>
</comment>
<dbReference type="InterPro" id="IPR039024">
    <property type="entry name" value="RTC4"/>
</dbReference>
<feature type="compositionally biased region" description="Low complexity" evidence="9">
    <location>
        <begin position="218"/>
        <end position="227"/>
    </location>
</feature>
<evidence type="ECO:0000256" key="3">
    <source>
        <dbReference type="ARBA" id="ARBA00004496"/>
    </source>
</evidence>
<dbReference type="EMBL" id="JARKIB010000444">
    <property type="protein sequence ID" value="KAJ7707245.1"/>
    <property type="molecule type" value="Genomic_DNA"/>
</dbReference>
<evidence type="ECO:0000256" key="5">
    <source>
        <dbReference type="ARBA" id="ARBA00015162"/>
    </source>
</evidence>